<evidence type="ECO:0000313" key="3">
    <source>
        <dbReference type="EMBL" id="ADD44516.1"/>
    </source>
</evidence>
<feature type="chain" id="PRO_5038761891" description="Peptidase S8 and S53 subtilisin kexin sedolisin" evidence="2">
    <location>
        <begin position="19"/>
        <end position="638"/>
    </location>
</feature>
<protein>
    <recommendedName>
        <fullName evidence="5">Peptidase S8 and S53 subtilisin kexin sedolisin</fullName>
    </recommendedName>
</protein>
<evidence type="ECO:0000313" key="4">
    <source>
        <dbReference type="Proteomes" id="UP000000844"/>
    </source>
</evidence>
<name>D3Q8S4_STANL</name>
<sequence>MRKRYVAAALAVASLTVAGGLAVAESATDTPPSDGGGTPPTTVTLPTGDTVEIIGDALVPKPAAGRADIGFRSTRLPGHDRVIMPLDQLGKSRTDERLYNVDALLRNGYSDARDVKSPDKLGEDSTSSKADADATKVTVEYSWLDGSDPEQGGAFWVNLDTNETGSADVSKGKAELDLKPGKYSLIADMLRRGTGDEPWEAVGTIMDVTVTDEAQTITVDGGKAKPVEATLDNDAKPRKKLMELFTGVSTGKEQQIAHTINFSGEDKLYAIPNDETGDHPAGFTLQSQLTRAKDTYSLFNIAEHGIPADPSFAVRAKDLAAREASYPSLGGDAHELGRSDWGYHKSHAPYMYPLSANAKLGSSRTEHYTAGPDVGWTHFGMLEGKDAESPYDTVIVDSGQMKPGTEDMPWLSAPLSVRVPGSHSPYFNTGLERWPSGGKAGLLARVPMFTSGSGASTTFSRNLSGKAVISKDGKVLAEETNGSEVYADLAEGDEGRYTVAVEAKREVAWTPLGTRSTATWEFDSKPVEENTVLDVSAVRFGASGISGGYAKAAKPQKVTLDFETQPGAEDRSCEKLGFEVSYDDGKTWKKVKVDRDGDHAEAKLKHPSGAKFVSVRFSATDDKGQTVKTSTIRSYGLK</sequence>
<dbReference type="eggNOG" id="COG1404">
    <property type="taxonomic scope" value="Bacteria"/>
</dbReference>
<evidence type="ECO:0000256" key="1">
    <source>
        <dbReference type="SAM" id="MobiDB-lite"/>
    </source>
</evidence>
<feature type="region of interest" description="Disordered" evidence="1">
    <location>
        <begin position="112"/>
        <end position="132"/>
    </location>
</feature>
<dbReference type="Proteomes" id="UP000000844">
    <property type="component" value="Chromosome"/>
</dbReference>
<feature type="compositionally biased region" description="Basic and acidic residues" evidence="1">
    <location>
        <begin position="112"/>
        <end position="123"/>
    </location>
</feature>
<reference evidence="3 4" key="1">
    <citation type="journal article" date="2009" name="Stand. Genomic Sci.">
        <title>Complete genome sequence of Stackebrandtia nassauensis type strain (LLR-40K-21).</title>
        <authorList>
            <person name="Munk C."/>
            <person name="Lapidus A."/>
            <person name="Copeland A."/>
            <person name="Jando M."/>
            <person name="Mayilraj S."/>
            <person name="Glavina Del Rio T."/>
            <person name="Nolan M."/>
            <person name="Chen F."/>
            <person name="Lucas S."/>
            <person name="Tice H."/>
            <person name="Cheng J.F."/>
            <person name="Han C."/>
            <person name="Detter J.C."/>
            <person name="Bruce D."/>
            <person name="Goodwin L."/>
            <person name="Chain P."/>
            <person name="Pitluck S."/>
            <person name="Goker M."/>
            <person name="Ovchinikova G."/>
            <person name="Pati A."/>
            <person name="Ivanova N."/>
            <person name="Mavromatis K."/>
            <person name="Chen A."/>
            <person name="Palaniappan K."/>
            <person name="Land M."/>
            <person name="Hauser L."/>
            <person name="Chang Y.J."/>
            <person name="Jeffries C.D."/>
            <person name="Bristow J."/>
            <person name="Eisen J.A."/>
            <person name="Markowitz V."/>
            <person name="Hugenholtz P."/>
            <person name="Kyrpides N.C."/>
            <person name="Klenk H.P."/>
        </authorList>
    </citation>
    <scope>NUCLEOTIDE SEQUENCE [LARGE SCALE GENOMIC DNA]</scope>
    <source>
        <strain evidence="4">DSM 44728 / CIP 108903 / NRRL B-16338 / NBRC 102104 / LLR-40K-21</strain>
    </source>
</reference>
<feature type="region of interest" description="Disordered" evidence="1">
    <location>
        <begin position="26"/>
        <end position="47"/>
    </location>
</feature>
<dbReference type="AlphaFoldDB" id="D3Q8S4"/>
<organism evidence="3 4">
    <name type="scientific">Stackebrandtia nassauensis (strain DSM 44728 / CIP 108903 / NRRL B-16338 / NBRC 102104 / LLR-40K-21)</name>
    <dbReference type="NCBI Taxonomy" id="446470"/>
    <lineage>
        <taxon>Bacteria</taxon>
        <taxon>Bacillati</taxon>
        <taxon>Actinomycetota</taxon>
        <taxon>Actinomycetes</taxon>
        <taxon>Glycomycetales</taxon>
        <taxon>Glycomycetaceae</taxon>
        <taxon>Stackebrandtia</taxon>
    </lineage>
</organism>
<proteinExistence type="predicted"/>
<dbReference type="OrthoDB" id="614750at2"/>
<keyword evidence="4" id="KW-1185">Reference proteome</keyword>
<dbReference type="EMBL" id="CP001778">
    <property type="protein sequence ID" value="ADD44516.1"/>
    <property type="molecule type" value="Genomic_DNA"/>
</dbReference>
<dbReference type="HOGENOM" id="CLU_425723_0_0_11"/>
<keyword evidence="2" id="KW-0732">Signal</keyword>
<evidence type="ECO:0008006" key="5">
    <source>
        <dbReference type="Google" id="ProtNLM"/>
    </source>
</evidence>
<dbReference type="KEGG" id="sna:Snas_4875"/>
<accession>D3Q8S4</accession>
<evidence type="ECO:0000256" key="2">
    <source>
        <dbReference type="SAM" id="SignalP"/>
    </source>
</evidence>
<dbReference type="STRING" id="446470.Snas_4875"/>
<dbReference type="RefSeq" id="WP_013020087.1">
    <property type="nucleotide sequence ID" value="NC_013947.1"/>
</dbReference>
<feature type="signal peptide" evidence="2">
    <location>
        <begin position="1"/>
        <end position="18"/>
    </location>
</feature>
<gene>
    <name evidence="3" type="ordered locus">Snas_4875</name>
</gene>